<dbReference type="GO" id="GO:0016791">
    <property type="term" value="F:phosphatase activity"/>
    <property type="evidence" value="ECO:0007669"/>
    <property type="project" value="TreeGrafter"/>
</dbReference>
<evidence type="ECO:0000256" key="1">
    <source>
        <dbReference type="PIRSR" id="PIRSR613078-1"/>
    </source>
</evidence>
<feature type="binding site" evidence="2">
    <location>
        <position position="83"/>
    </location>
    <ligand>
        <name>substrate</name>
    </ligand>
</feature>
<dbReference type="InterPro" id="IPR050275">
    <property type="entry name" value="PGM_Phosphatase"/>
</dbReference>
<dbReference type="InterPro" id="IPR029033">
    <property type="entry name" value="His_PPase_superfam"/>
</dbReference>
<protein>
    <submittedName>
        <fullName evidence="3">Putative phosphoglycerate mutase</fullName>
    </submittedName>
</protein>
<gene>
    <name evidence="3" type="ORF">BCF44_101880</name>
</gene>
<dbReference type="InterPro" id="IPR013078">
    <property type="entry name" value="His_Pase_superF_clade-1"/>
</dbReference>
<dbReference type="PANTHER" id="PTHR48100">
    <property type="entry name" value="BROAD-SPECIFICITY PHOSPHATASE YOR283W-RELATED"/>
    <property type="match status" value="1"/>
</dbReference>
<feature type="active site" description="Proton donor/acceptor" evidence="1">
    <location>
        <position position="104"/>
    </location>
</feature>
<accession>A0A3E0IAU5</accession>
<dbReference type="OrthoDB" id="4697614at2"/>
<evidence type="ECO:0000256" key="2">
    <source>
        <dbReference type="PIRSR" id="PIRSR613078-2"/>
    </source>
</evidence>
<dbReference type="SUPFAM" id="SSF53254">
    <property type="entry name" value="Phosphoglycerate mutase-like"/>
    <property type="match status" value="1"/>
</dbReference>
<evidence type="ECO:0000313" key="4">
    <source>
        <dbReference type="Proteomes" id="UP000256269"/>
    </source>
</evidence>
<organism evidence="3 4">
    <name type="scientific">Kutzneria buriramensis</name>
    <dbReference type="NCBI Taxonomy" id="1045776"/>
    <lineage>
        <taxon>Bacteria</taxon>
        <taxon>Bacillati</taxon>
        <taxon>Actinomycetota</taxon>
        <taxon>Actinomycetes</taxon>
        <taxon>Pseudonocardiales</taxon>
        <taxon>Pseudonocardiaceae</taxon>
        <taxon>Kutzneria</taxon>
    </lineage>
</organism>
<feature type="binding site" evidence="2">
    <location>
        <begin position="41"/>
        <end position="42"/>
    </location>
    <ligand>
        <name>substrate</name>
    </ligand>
</feature>
<name>A0A3E0IAU5_9PSEU</name>
<dbReference type="PANTHER" id="PTHR48100:SF15">
    <property type="entry name" value="SEDOHEPTULOSE 1,7-BISPHOSPHATASE"/>
    <property type="match status" value="1"/>
</dbReference>
<dbReference type="NCBIfam" id="NF009993">
    <property type="entry name" value="PRK13462.1"/>
    <property type="match status" value="1"/>
</dbReference>
<feature type="active site" description="Tele-phosphohistidine intermediate" evidence="1">
    <location>
        <position position="29"/>
    </location>
</feature>
<dbReference type="EMBL" id="QUNO01000001">
    <property type="protein sequence ID" value="REH55854.1"/>
    <property type="molecule type" value="Genomic_DNA"/>
</dbReference>
<dbReference type="SMART" id="SM00855">
    <property type="entry name" value="PGAM"/>
    <property type="match status" value="1"/>
</dbReference>
<evidence type="ECO:0000313" key="3">
    <source>
        <dbReference type="EMBL" id="REH55854.1"/>
    </source>
</evidence>
<proteinExistence type="predicted"/>
<feature type="binding site" evidence="2">
    <location>
        <begin position="104"/>
        <end position="107"/>
    </location>
    <ligand>
        <name>substrate</name>
    </ligand>
</feature>
<dbReference type="CDD" id="cd07067">
    <property type="entry name" value="HP_PGM_like"/>
    <property type="match status" value="1"/>
</dbReference>
<sequence>MQCDGSQDLPRRQRGATIRWVADVYVIRHGETEWSVTGQHTGRTDVPLTAHGEQQARKAGAVLAELRGTTVPPRLVLASPRSRAGRTAQLAGLIVDEVTEDLAEWDYGDYEGLTTEQIRESVPDWSVWTHEIPGGETAKEVGDRADAVLDRARQALDRGDVVLIGHGHFSRVLVVRWLGLDPAAGVRIGLDPAGISVLGEDRGQAQIRRLNVPPLGEI</sequence>
<dbReference type="AlphaFoldDB" id="A0A3E0IAU5"/>
<dbReference type="Gene3D" id="3.40.50.1240">
    <property type="entry name" value="Phosphoglycerate mutase-like"/>
    <property type="match status" value="1"/>
</dbReference>
<dbReference type="Proteomes" id="UP000256269">
    <property type="component" value="Unassembled WGS sequence"/>
</dbReference>
<dbReference type="Pfam" id="PF00300">
    <property type="entry name" value="His_Phos_1"/>
    <property type="match status" value="1"/>
</dbReference>
<reference evidence="3 4" key="1">
    <citation type="submission" date="2018-08" db="EMBL/GenBank/DDBJ databases">
        <title>Genomic Encyclopedia of Archaeal and Bacterial Type Strains, Phase II (KMG-II): from individual species to whole genera.</title>
        <authorList>
            <person name="Goeker M."/>
        </authorList>
    </citation>
    <scope>NUCLEOTIDE SEQUENCE [LARGE SCALE GENOMIC DNA]</scope>
    <source>
        <strain evidence="3 4">DSM 45791</strain>
    </source>
</reference>
<keyword evidence="4" id="KW-1185">Reference proteome</keyword>
<comment type="caution">
    <text evidence="3">The sequence shown here is derived from an EMBL/GenBank/DDBJ whole genome shotgun (WGS) entry which is preliminary data.</text>
</comment>